<comment type="caution">
    <text evidence="1">The sequence shown here is derived from an EMBL/GenBank/DDBJ whole genome shotgun (WGS) entry which is preliminary data.</text>
</comment>
<dbReference type="InterPro" id="IPR016186">
    <property type="entry name" value="C-type_lectin-like/link_sf"/>
</dbReference>
<accession>A0AA88SKX8</accession>
<keyword evidence="2" id="KW-1185">Reference proteome</keyword>
<dbReference type="AlphaFoldDB" id="A0AA88SKX8"/>
<proteinExistence type="predicted"/>
<evidence type="ECO:0000313" key="1">
    <source>
        <dbReference type="EMBL" id="KAK2840209.1"/>
    </source>
</evidence>
<dbReference type="EMBL" id="JAUPFM010000010">
    <property type="protein sequence ID" value="KAK2840209.1"/>
    <property type="molecule type" value="Genomic_DNA"/>
</dbReference>
<protein>
    <submittedName>
        <fullName evidence="1">Uncharacterized protein</fullName>
    </submittedName>
</protein>
<dbReference type="SUPFAM" id="SSF56436">
    <property type="entry name" value="C-type lectin-like"/>
    <property type="match status" value="1"/>
</dbReference>
<dbReference type="Proteomes" id="UP001187415">
    <property type="component" value="Unassembled WGS sequence"/>
</dbReference>
<sequence length="94" mass="10308">MEGIYANDNCGEIDLLNARLIAKTEELNRIQSLSRRKRVPQDVPVVPVTASPVFLVPGKKAQTTADLVVIDSDKEQTFVSGLTQQSAWIGLNDI</sequence>
<reference evidence="1" key="1">
    <citation type="submission" date="2023-07" db="EMBL/GenBank/DDBJ databases">
        <title>Chromosome-level Genome Assembly of Striped Snakehead (Channa striata).</title>
        <authorList>
            <person name="Liu H."/>
        </authorList>
    </citation>
    <scope>NUCLEOTIDE SEQUENCE</scope>
    <source>
        <strain evidence="1">Gz</strain>
        <tissue evidence="1">Muscle</tissue>
    </source>
</reference>
<organism evidence="1 2">
    <name type="scientific">Channa striata</name>
    <name type="common">Snakehead murrel</name>
    <name type="synonym">Ophicephalus striatus</name>
    <dbReference type="NCBI Taxonomy" id="64152"/>
    <lineage>
        <taxon>Eukaryota</taxon>
        <taxon>Metazoa</taxon>
        <taxon>Chordata</taxon>
        <taxon>Craniata</taxon>
        <taxon>Vertebrata</taxon>
        <taxon>Euteleostomi</taxon>
        <taxon>Actinopterygii</taxon>
        <taxon>Neopterygii</taxon>
        <taxon>Teleostei</taxon>
        <taxon>Neoteleostei</taxon>
        <taxon>Acanthomorphata</taxon>
        <taxon>Anabantaria</taxon>
        <taxon>Anabantiformes</taxon>
        <taxon>Channoidei</taxon>
        <taxon>Channidae</taxon>
        <taxon>Channa</taxon>
    </lineage>
</organism>
<dbReference type="Gene3D" id="3.10.100.10">
    <property type="entry name" value="Mannose-Binding Protein A, subunit A"/>
    <property type="match status" value="1"/>
</dbReference>
<gene>
    <name evidence="1" type="ORF">Q5P01_013949</name>
</gene>
<name>A0AA88SKX8_CHASR</name>
<evidence type="ECO:0000313" key="2">
    <source>
        <dbReference type="Proteomes" id="UP001187415"/>
    </source>
</evidence>
<dbReference type="InterPro" id="IPR016187">
    <property type="entry name" value="CTDL_fold"/>
</dbReference>